<reference evidence="1 2" key="1">
    <citation type="submission" date="2014-11" db="EMBL/GenBank/DDBJ databases">
        <authorList>
            <person name="Zhu J."/>
            <person name="Qi W."/>
            <person name="Song R."/>
        </authorList>
    </citation>
    <scope>NUCLEOTIDE SEQUENCE [LARGE SCALE GENOMIC DNA]</scope>
</reference>
<name>A0A0G4EUB2_VITBC</name>
<dbReference type="AlphaFoldDB" id="A0A0G4EUB2"/>
<dbReference type="Proteomes" id="UP000041254">
    <property type="component" value="Unassembled WGS sequence"/>
</dbReference>
<dbReference type="EMBL" id="CDMY01000310">
    <property type="protein sequence ID" value="CEM01790.1"/>
    <property type="molecule type" value="Genomic_DNA"/>
</dbReference>
<accession>A0A0G4EUB2</accession>
<organism evidence="1 2">
    <name type="scientific">Vitrella brassicaformis (strain CCMP3155)</name>
    <dbReference type="NCBI Taxonomy" id="1169540"/>
    <lineage>
        <taxon>Eukaryota</taxon>
        <taxon>Sar</taxon>
        <taxon>Alveolata</taxon>
        <taxon>Colpodellida</taxon>
        <taxon>Vitrellaceae</taxon>
        <taxon>Vitrella</taxon>
    </lineage>
</organism>
<proteinExistence type="predicted"/>
<evidence type="ECO:0000313" key="1">
    <source>
        <dbReference type="EMBL" id="CEM01790.1"/>
    </source>
</evidence>
<evidence type="ECO:0000313" key="2">
    <source>
        <dbReference type="Proteomes" id="UP000041254"/>
    </source>
</evidence>
<dbReference type="VEuPathDB" id="CryptoDB:Vbra_20855"/>
<gene>
    <name evidence="1" type="ORF">Vbra_20855</name>
</gene>
<dbReference type="InParanoid" id="A0A0G4EUB2"/>
<keyword evidence="2" id="KW-1185">Reference proteome</keyword>
<protein>
    <submittedName>
        <fullName evidence="1">Uncharacterized protein</fullName>
    </submittedName>
</protein>
<sequence length="99" mass="11057">MTPSRLVQLVQSALSQRPNSDADKTHINNVLANWRQSMQQQQLPQTLMASPPVFNNNAPNAPLMAPQFMQQPQVMQQQYWPLAPMAPPPVAFAQGQPQP</sequence>